<reference evidence="2" key="1">
    <citation type="submission" date="2019-08" db="EMBL/GenBank/DDBJ databases">
        <authorList>
            <person name="Kucharzyk K."/>
            <person name="Murdoch R.W."/>
            <person name="Higgins S."/>
            <person name="Loffler F."/>
        </authorList>
    </citation>
    <scope>NUCLEOTIDE SEQUENCE</scope>
</reference>
<name>A0A644WSB1_9ZZZZ</name>
<comment type="caution">
    <text evidence="2">The sequence shown here is derived from an EMBL/GenBank/DDBJ whole genome shotgun (WGS) entry which is preliminary data.</text>
</comment>
<organism evidence="2">
    <name type="scientific">bioreactor metagenome</name>
    <dbReference type="NCBI Taxonomy" id="1076179"/>
    <lineage>
        <taxon>unclassified sequences</taxon>
        <taxon>metagenomes</taxon>
        <taxon>ecological metagenomes</taxon>
    </lineage>
</organism>
<accession>A0A644WSB1</accession>
<protein>
    <submittedName>
        <fullName evidence="2">Uncharacterized protein</fullName>
    </submittedName>
</protein>
<evidence type="ECO:0000313" key="2">
    <source>
        <dbReference type="EMBL" id="MPM06785.1"/>
    </source>
</evidence>
<keyword evidence="1" id="KW-0812">Transmembrane</keyword>
<keyword evidence="1" id="KW-1133">Transmembrane helix</keyword>
<gene>
    <name evidence="2" type="ORF">SDC9_53088</name>
</gene>
<dbReference type="AlphaFoldDB" id="A0A644WSB1"/>
<keyword evidence="1" id="KW-0472">Membrane</keyword>
<feature type="transmembrane region" description="Helical" evidence="1">
    <location>
        <begin position="41"/>
        <end position="59"/>
    </location>
</feature>
<dbReference type="EMBL" id="VSSQ01001265">
    <property type="protein sequence ID" value="MPM06785.1"/>
    <property type="molecule type" value="Genomic_DNA"/>
</dbReference>
<sequence length="121" mass="12959">MEMNEILNGLNSYGANDGIAPQCPPQGIQGFNNNCGNNCGFGSWIWILLILFYSGGFGARNNRCCCRKERKHDCCCDDYGYGGYGTGNCSSYLFLLVILFLCNGCSGSGNIGNGNLFGGCC</sequence>
<evidence type="ECO:0000256" key="1">
    <source>
        <dbReference type="SAM" id="Phobius"/>
    </source>
</evidence>
<proteinExistence type="predicted"/>